<organism evidence="2 3">
    <name type="scientific">Paractinoplanes bogorensis</name>
    <dbReference type="NCBI Taxonomy" id="1610840"/>
    <lineage>
        <taxon>Bacteria</taxon>
        <taxon>Bacillati</taxon>
        <taxon>Actinomycetota</taxon>
        <taxon>Actinomycetes</taxon>
        <taxon>Micromonosporales</taxon>
        <taxon>Micromonosporaceae</taxon>
        <taxon>Paractinoplanes</taxon>
    </lineage>
</organism>
<reference evidence="2 3" key="1">
    <citation type="submission" date="2021-06" db="EMBL/GenBank/DDBJ databases">
        <title>Actinoplanes lichenicola sp. nov., and Actinoplanes ovalisporus sp. nov., isolated from lichen in Thailand.</title>
        <authorList>
            <person name="Saeng-In P."/>
            <person name="Kanchanasin P."/>
            <person name="Yuki M."/>
            <person name="Kudo T."/>
            <person name="Ohkuma M."/>
            <person name="Phongsopitanun W."/>
            <person name="Tanasupawat S."/>
        </authorList>
    </citation>
    <scope>NUCLEOTIDE SEQUENCE [LARGE SCALE GENOMIC DNA]</scope>
    <source>
        <strain evidence="2 3">NBRC 110975</strain>
    </source>
</reference>
<dbReference type="RefSeq" id="WP_215792587.1">
    <property type="nucleotide sequence ID" value="NZ_JAHKKG010000011.1"/>
</dbReference>
<comment type="caution">
    <text evidence="2">The sequence shown here is derived from an EMBL/GenBank/DDBJ whole genome shotgun (WGS) entry which is preliminary data.</text>
</comment>
<dbReference type="Proteomes" id="UP001519654">
    <property type="component" value="Unassembled WGS sequence"/>
</dbReference>
<proteinExistence type="predicted"/>
<accession>A0ABS5YY03</accession>
<keyword evidence="1" id="KW-0812">Transmembrane</keyword>
<keyword evidence="3" id="KW-1185">Reference proteome</keyword>
<evidence type="ECO:0000313" key="2">
    <source>
        <dbReference type="EMBL" id="MBU2668324.1"/>
    </source>
</evidence>
<gene>
    <name evidence="2" type="ORF">KOI35_32910</name>
</gene>
<name>A0ABS5YY03_9ACTN</name>
<dbReference type="EMBL" id="JAHKKG010000011">
    <property type="protein sequence ID" value="MBU2668324.1"/>
    <property type="molecule type" value="Genomic_DNA"/>
</dbReference>
<keyword evidence="1" id="KW-1133">Transmembrane helix</keyword>
<sequence>MAGAIIAAAVSVLIFGIGYLTEGRRARRRRLDDEALSGAIAFLAASSKRRRQLGVLSSMARRDSLAGKDIFRLDPPPEDIADALKRYALILDQYGEAEARVRFLLPPALHQQIGELNEKHSELRELIGQPGFQQCADELAAAMGDWTDRAEAYLRGPKLVRAPIGR</sequence>
<evidence type="ECO:0000313" key="3">
    <source>
        <dbReference type="Proteomes" id="UP001519654"/>
    </source>
</evidence>
<evidence type="ECO:0000256" key="1">
    <source>
        <dbReference type="SAM" id="Phobius"/>
    </source>
</evidence>
<protein>
    <submittedName>
        <fullName evidence="2">Uncharacterized protein</fullName>
    </submittedName>
</protein>
<keyword evidence="1" id="KW-0472">Membrane</keyword>
<feature type="transmembrane region" description="Helical" evidence="1">
    <location>
        <begin position="6"/>
        <end position="21"/>
    </location>
</feature>